<feature type="domain" description="EamA" evidence="7">
    <location>
        <begin position="18"/>
        <end position="148"/>
    </location>
</feature>
<feature type="transmembrane region" description="Helical" evidence="6">
    <location>
        <begin position="160"/>
        <end position="176"/>
    </location>
</feature>
<dbReference type="SUPFAM" id="SSF103481">
    <property type="entry name" value="Multidrug resistance efflux transporter EmrE"/>
    <property type="match status" value="2"/>
</dbReference>
<evidence type="ECO:0000256" key="5">
    <source>
        <dbReference type="ARBA" id="ARBA00023136"/>
    </source>
</evidence>
<evidence type="ECO:0000256" key="4">
    <source>
        <dbReference type="ARBA" id="ARBA00022989"/>
    </source>
</evidence>
<feature type="transmembrane region" description="Helical" evidence="6">
    <location>
        <begin position="105"/>
        <end position="125"/>
    </location>
</feature>
<dbReference type="InterPro" id="IPR037185">
    <property type="entry name" value="EmrE-like"/>
</dbReference>
<reference evidence="8" key="2">
    <citation type="submission" date="2020-09" db="EMBL/GenBank/DDBJ databases">
        <authorList>
            <person name="Sun Q."/>
            <person name="Kim S."/>
        </authorList>
    </citation>
    <scope>NUCLEOTIDE SEQUENCE</scope>
    <source>
        <strain evidence="8">KCTC 23714</strain>
    </source>
</reference>
<dbReference type="AlphaFoldDB" id="A0A918ILL7"/>
<feature type="domain" description="EamA" evidence="7">
    <location>
        <begin position="158"/>
        <end position="285"/>
    </location>
</feature>
<dbReference type="PANTHER" id="PTHR22911">
    <property type="entry name" value="ACYL-MALONYL CONDENSING ENZYME-RELATED"/>
    <property type="match status" value="1"/>
</dbReference>
<dbReference type="GO" id="GO:0016020">
    <property type="term" value="C:membrane"/>
    <property type="evidence" value="ECO:0007669"/>
    <property type="project" value="UniProtKB-SubCell"/>
</dbReference>
<comment type="subcellular location">
    <subcellularLocation>
        <location evidence="1">Membrane</location>
        <topology evidence="1">Multi-pass membrane protein</topology>
    </subcellularLocation>
</comment>
<dbReference type="Proteomes" id="UP000628984">
    <property type="component" value="Unassembled WGS sequence"/>
</dbReference>
<evidence type="ECO:0000256" key="2">
    <source>
        <dbReference type="ARBA" id="ARBA00009853"/>
    </source>
</evidence>
<feature type="transmembrane region" description="Helical" evidence="6">
    <location>
        <begin position="188"/>
        <end position="206"/>
    </location>
</feature>
<feature type="transmembrane region" description="Helical" evidence="6">
    <location>
        <begin position="79"/>
        <end position="99"/>
    </location>
</feature>
<organism evidence="8 9">
    <name type="scientific">Gemmobacter lanyuensis</name>
    <dbReference type="NCBI Taxonomy" id="1054497"/>
    <lineage>
        <taxon>Bacteria</taxon>
        <taxon>Pseudomonadati</taxon>
        <taxon>Pseudomonadota</taxon>
        <taxon>Alphaproteobacteria</taxon>
        <taxon>Rhodobacterales</taxon>
        <taxon>Paracoccaceae</taxon>
        <taxon>Gemmobacter</taxon>
    </lineage>
</organism>
<accession>A0A918ILL7</accession>
<feature type="transmembrane region" description="Helical" evidence="6">
    <location>
        <begin position="132"/>
        <end position="148"/>
    </location>
</feature>
<proteinExistence type="inferred from homology"/>
<comment type="similarity">
    <text evidence="2">Belongs to the drug/metabolite transporter (DMT) superfamily. 10 TMS drug/metabolite exporter (DME) (TC 2.A.7.3) family.</text>
</comment>
<feature type="transmembrane region" description="Helical" evidence="6">
    <location>
        <begin position="246"/>
        <end position="266"/>
    </location>
</feature>
<evidence type="ECO:0000256" key="6">
    <source>
        <dbReference type="SAM" id="Phobius"/>
    </source>
</evidence>
<dbReference type="PANTHER" id="PTHR22911:SF6">
    <property type="entry name" value="SOLUTE CARRIER FAMILY 35 MEMBER G1"/>
    <property type="match status" value="1"/>
</dbReference>
<name>A0A918ILL7_9RHOB</name>
<protein>
    <submittedName>
        <fullName evidence="8">Permease</fullName>
    </submittedName>
</protein>
<reference evidence="8" key="1">
    <citation type="journal article" date="2014" name="Int. J. Syst. Evol. Microbiol.">
        <title>Complete genome sequence of Corynebacterium casei LMG S-19264T (=DSM 44701T), isolated from a smear-ripened cheese.</title>
        <authorList>
            <consortium name="US DOE Joint Genome Institute (JGI-PGF)"/>
            <person name="Walter F."/>
            <person name="Albersmeier A."/>
            <person name="Kalinowski J."/>
            <person name="Ruckert C."/>
        </authorList>
    </citation>
    <scope>NUCLEOTIDE SEQUENCE</scope>
    <source>
        <strain evidence="8">KCTC 23714</strain>
    </source>
</reference>
<sequence length="296" mass="31083">MTATLAGSSMVSRAAWVGAGLALLNTLVSVSADAIAKDLIVSYAAPQLMALSGGLVVLAGLGAAAAGPGRFILRTGSPGLVALRSIFGAASTVCFFLAFRDLAFAEVFVFVAMMPIFGAVLSGLLLRERIRLATWGALGFGLIGLLMMEPDCTGSIGPGYLAGLGASLLGAASIVLSRRICRSHTHSFTQVFYAQLACALVGFAFLPQVWQPMGAGDLMMLGVYTGFLVITRWLIVIVVKLLPAYVVMQITNIQFLWMVIIGQILFGETVRPELWAGAALVIGSGIWLVQAQRRAG</sequence>
<evidence type="ECO:0000313" key="8">
    <source>
        <dbReference type="EMBL" id="GGW21856.1"/>
    </source>
</evidence>
<evidence type="ECO:0000313" key="9">
    <source>
        <dbReference type="Proteomes" id="UP000628984"/>
    </source>
</evidence>
<gene>
    <name evidence="8" type="ORF">GCM10011452_03900</name>
</gene>
<comment type="caution">
    <text evidence="8">The sequence shown here is derived from an EMBL/GenBank/DDBJ whole genome shotgun (WGS) entry which is preliminary data.</text>
</comment>
<feature type="transmembrane region" description="Helical" evidence="6">
    <location>
        <begin position="272"/>
        <end position="289"/>
    </location>
</feature>
<keyword evidence="5 6" id="KW-0472">Membrane</keyword>
<dbReference type="Pfam" id="PF00892">
    <property type="entry name" value="EamA"/>
    <property type="match status" value="2"/>
</dbReference>
<keyword evidence="3 6" id="KW-0812">Transmembrane</keyword>
<dbReference type="EMBL" id="BMYQ01000001">
    <property type="protein sequence ID" value="GGW21856.1"/>
    <property type="molecule type" value="Genomic_DNA"/>
</dbReference>
<evidence type="ECO:0000259" key="7">
    <source>
        <dbReference type="Pfam" id="PF00892"/>
    </source>
</evidence>
<feature type="transmembrane region" description="Helical" evidence="6">
    <location>
        <begin position="48"/>
        <end position="67"/>
    </location>
</feature>
<evidence type="ECO:0000256" key="3">
    <source>
        <dbReference type="ARBA" id="ARBA00022692"/>
    </source>
</evidence>
<evidence type="ECO:0000256" key="1">
    <source>
        <dbReference type="ARBA" id="ARBA00004141"/>
    </source>
</evidence>
<dbReference type="RefSeq" id="WP_189632116.1">
    <property type="nucleotide sequence ID" value="NZ_BMYQ01000001.1"/>
</dbReference>
<keyword evidence="4 6" id="KW-1133">Transmembrane helix</keyword>
<feature type="transmembrane region" description="Helical" evidence="6">
    <location>
        <begin position="218"/>
        <end position="239"/>
    </location>
</feature>
<keyword evidence="9" id="KW-1185">Reference proteome</keyword>
<dbReference type="InterPro" id="IPR000620">
    <property type="entry name" value="EamA_dom"/>
</dbReference>